<dbReference type="InterPro" id="IPR005225">
    <property type="entry name" value="Small_GTP-bd"/>
</dbReference>
<dbReference type="Proteomes" id="UP000010808">
    <property type="component" value="Chromosome"/>
</dbReference>
<comment type="similarity">
    <text evidence="1 8 9 10">Belongs to the TRAFAC class TrmE-Era-EngA-EngB-Septin-like GTPase superfamily. EngA (Der) GTPase family.</text>
</comment>
<dbReference type="InterPro" id="IPR015946">
    <property type="entry name" value="KH_dom-like_a/b"/>
</dbReference>
<organism evidence="12 13">
    <name type="scientific">Maridesulfovibrio hydrothermalis AM13 = DSM 14728</name>
    <dbReference type="NCBI Taxonomy" id="1121451"/>
    <lineage>
        <taxon>Bacteria</taxon>
        <taxon>Pseudomonadati</taxon>
        <taxon>Thermodesulfobacteriota</taxon>
        <taxon>Desulfovibrionia</taxon>
        <taxon>Desulfovibrionales</taxon>
        <taxon>Desulfovibrionaceae</taxon>
        <taxon>Maridesulfovibrio</taxon>
    </lineage>
</organism>
<dbReference type="InterPro" id="IPR016484">
    <property type="entry name" value="GTPase_Der"/>
</dbReference>
<dbReference type="KEGG" id="dhy:DESAM_21724"/>
<dbReference type="AlphaFoldDB" id="L0REN2"/>
<feature type="binding site" evidence="8">
    <location>
        <begin position="9"/>
        <end position="16"/>
    </location>
    <ligand>
        <name>GTP</name>
        <dbReference type="ChEBI" id="CHEBI:37565"/>
        <label>1</label>
    </ligand>
</feature>
<feature type="binding site" evidence="8">
    <location>
        <begin position="301"/>
        <end position="304"/>
    </location>
    <ligand>
        <name>GTP</name>
        <dbReference type="ChEBI" id="CHEBI:37565"/>
        <label>2</label>
    </ligand>
</feature>
<keyword evidence="4 10" id="KW-0677">Repeat</keyword>
<dbReference type="PIRSF" id="PIRSF006485">
    <property type="entry name" value="GTP-binding_EngA"/>
    <property type="match status" value="1"/>
</dbReference>
<name>L0REN2_9BACT</name>
<dbReference type="PATRIC" id="fig|1121451.3.peg.1964"/>
<dbReference type="RefSeq" id="WP_015336604.1">
    <property type="nucleotide sequence ID" value="NC_020055.1"/>
</dbReference>
<gene>
    <name evidence="8 12" type="primary">der</name>
    <name evidence="12" type="ORF">DESAM_21724</name>
</gene>
<dbReference type="FunFam" id="3.30.300.20:FF:000004">
    <property type="entry name" value="GTPase Der"/>
    <property type="match status" value="1"/>
</dbReference>
<keyword evidence="3 8" id="KW-0690">Ribosome biogenesis</keyword>
<comment type="subunit">
    <text evidence="8">Associates with the 50S ribosomal subunit.</text>
</comment>
<keyword evidence="13" id="KW-1185">Reference proteome</keyword>
<keyword evidence="6 8" id="KW-0342">GTP-binding</keyword>
<accession>L0REN2</accession>
<evidence type="ECO:0000256" key="8">
    <source>
        <dbReference type="HAMAP-Rule" id="MF_00195"/>
    </source>
</evidence>
<dbReference type="NCBIfam" id="TIGR00231">
    <property type="entry name" value="small_GTP"/>
    <property type="match status" value="2"/>
</dbReference>
<evidence type="ECO:0000256" key="7">
    <source>
        <dbReference type="ARBA" id="ARBA00032345"/>
    </source>
</evidence>
<dbReference type="FunFam" id="3.40.50.300:FF:000494">
    <property type="entry name" value="tRNA modification GTPase MnmE"/>
    <property type="match status" value="1"/>
</dbReference>
<evidence type="ECO:0000256" key="5">
    <source>
        <dbReference type="ARBA" id="ARBA00022741"/>
    </source>
</evidence>
<dbReference type="HOGENOM" id="CLU_016077_6_2_7"/>
<dbReference type="Pfam" id="PF01926">
    <property type="entry name" value="MMR_HSR1"/>
    <property type="match status" value="2"/>
</dbReference>
<dbReference type="InterPro" id="IPR027417">
    <property type="entry name" value="P-loop_NTPase"/>
</dbReference>
<evidence type="ECO:0000313" key="12">
    <source>
        <dbReference type="EMBL" id="CCO24001.1"/>
    </source>
</evidence>
<protein>
    <recommendedName>
        <fullName evidence="2 8">GTPase Der</fullName>
    </recommendedName>
    <alternativeName>
        <fullName evidence="7 8">GTP-binding protein EngA</fullName>
    </alternativeName>
</protein>
<evidence type="ECO:0000256" key="3">
    <source>
        <dbReference type="ARBA" id="ARBA00022517"/>
    </source>
</evidence>
<feature type="binding site" evidence="8">
    <location>
        <begin position="56"/>
        <end position="60"/>
    </location>
    <ligand>
        <name>GTP</name>
        <dbReference type="ChEBI" id="CHEBI:37565"/>
        <label>1</label>
    </ligand>
</feature>
<dbReference type="InterPro" id="IPR006073">
    <property type="entry name" value="GTP-bd"/>
</dbReference>
<dbReference type="PRINTS" id="PR00326">
    <property type="entry name" value="GTP1OBG"/>
</dbReference>
<dbReference type="eggNOG" id="COG1160">
    <property type="taxonomic scope" value="Bacteria"/>
</dbReference>
<dbReference type="GO" id="GO:0005525">
    <property type="term" value="F:GTP binding"/>
    <property type="evidence" value="ECO:0007669"/>
    <property type="project" value="UniProtKB-UniRule"/>
</dbReference>
<evidence type="ECO:0000256" key="2">
    <source>
        <dbReference type="ARBA" id="ARBA00020953"/>
    </source>
</evidence>
<feature type="binding site" evidence="8">
    <location>
        <begin position="189"/>
        <end position="196"/>
    </location>
    <ligand>
        <name>GTP</name>
        <dbReference type="ChEBI" id="CHEBI:37565"/>
        <label>2</label>
    </ligand>
</feature>
<reference evidence="12 13" key="1">
    <citation type="submission" date="2012-10" db="EMBL/GenBank/DDBJ databases">
        <authorList>
            <person name="Genoscope - CEA"/>
        </authorList>
    </citation>
    <scope>NUCLEOTIDE SEQUENCE [LARGE SCALE GENOMIC DNA]</scope>
    <source>
        <strain evidence="13">AM13 / DSM 14728</strain>
    </source>
</reference>
<keyword evidence="5 8" id="KW-0547">Nucleotide-binding</keyword>
<dbReference type="InterPro" id="IPR032859">
    <property type="entry name" value="KH_dom-like"/>
</dbReference>
<dbReference type="InterPro" id="IPR003593">
    <property type="entry name" value="AAA+_ATPase"/>
</dbReference>
<dbReference type="InterPro" id="IPR031166">
    <property type="entry name" value="G_ENGA"/>
</dbReference>
<feature type="domain" description="EngA-type G" evidence="11">
    <location>
        <begin position="3"/>
        <end position="170"/>
    </location>
</feature>
<dbReference type="OrthoDB" id="9805918at2"/>
<dbReference type="NCBIfam" id="TIGR03594">
    <property type="entry name" value="GTPase_EngA"/>
    <property type="match status" value="1"/>
</dbReference>
<evidence type="ECO:0000256" key="6">
    <source>
        <dbReference type="ARBA" id="ARBA00023134"/>
    </source>
</evidence>
<feature type="binding site" evidence="8">
    <location>
        <begin position="122"/>
        <end position="125"/>
    </location>
    <ligand>
        <name>GTP</name>
        <dbReference type="ChEBI" id="CHEBI:37565"/>
        <label>1</label>
    </ligand>
</feature>
<evidence type="ECO:0000256" key="10">
    <source>
        <dbReference type="RuleBase" id="RU004481"/>
    </source>
</evidence>
<dbReference type="STRING" id="1121451.DESAM_21724"/>
<evidence type="ECO:0000256" key="1">
    <source>
        <dbReference type="ARBA" id="ARBA00008279"/>
    </source>
</evidence>
<evidence type="ECO:0000256" key="9">
    <source>
        <dbReference type="PROSITE-ProRule" id="PRU01049"/>
    </source>
</evidence>
<dbReference type="CDD" id="cd01895">
    <property type="entry name" value="EngA2"/>
    <property type="match status" value="1"/>
</dbReference>
<evidence type="ECO:0000313" key="13">
    <source>
        <dbReference type="Proteomes" id="UP000010808"/>
    </source>
</evidence>
<comment type="function">
    <text evidence="8 10">GTPase that plays an essential role in the late steps of ribosome biogenesis.</text>
</comment>
<dbReference type="EMBL" id="FO203522">
    <property type="protein sequence ID" value="CCO24001.1"/>
    <property type="molecule type" value="Genomic_DNA"/>
</dbReference>
<dbReference type="SUPFAM" id="SSF52540">
    <property type="entry name" value="P-loop containing nucleoside triphosphate hydrolases"/>
    <property type="match status" value="2"/>
</dbReference>
<evidence type="ECO:0000256" key="4">
    <source>
        <dbReference type="ARBA" id="ARBA00022737"/>
    </source>
</evidence>
<dbReference type="GO" id="GO:0042254">
    <property type="term" value="P:ribosome biogenesis"/>
    <property type="evidence" value="ECO:0007669"/>
    <property type="project" value="UniProtKB-KW"/>
</dbReference>
<dbReference type="Gene3D" id="3.40.50.300">
    <property type="entry name" value="P-loop containing nucleotide triphosphate hydrolases"/>
    <property type="match status" value="2"/>
</dbReference>
<dbReference type="Gene3D" id="3.30.300.20">
    <property type="match status" value="1"/>
</dbReference>
<feature type="domain" description="EngA-type G" evidence="11">
    <location>
        <begin position="183"/>
        <end position="356"/>
    </location>
</feature>
<dbReference type="PROSITE" id="PS51712">
    <property type="entry name" value="G_ENGA"/>
    <property type="match status" value="2"/>
</dbReference>
<proteinExistence type="inferred from homology"/>
<dbReference type="SMART" id="SM00382">
    <property type="entry name" value="AAA"/>
    <property type="match status" value="2"/>
</dbReference>
<dbReference type="HAMAP" id="MF_00195">
    <property type="entry name" value="GTPase_Der"/>
    <property type="match status" value="1"/>
</dbReference>
<evidence type="ECO:0000259" key="11">
    <source>
        <dbReference type="PROSITE" id="PS51712"/>
    </source>
</evidence>
<dbReference type="PANTHER" id="PTHR43834:SF6">
    <property type="entry name" value="GTPASE DER"/>
    <property type="match status" value="1"/>
</dbReference>
<dbReference type="CDD" id="cd01894">
    <property type="entry name" value="EngA1"/>
    <property type="match status" value="1"/>
</dbReference>
<sequence length="450" mass="50112">MLPTIALVGRPNVGKSTLFNRLLRKKRALTHDMPGITRDRIYAEGHFEGVQYALIDTGGLVMESDNDSEEFQGDIFEQAREAIEEAHALILVVDGRAGLTPLDEQVAAYIRQSNKPILVLVNKVDGSELEAPALSEFHCLGFEVMPVSAEHGYNLMALREKVAQMAEDTGLKPEEEDDEAKGLKIAMLGRPNAGKSSMVNALTGEERVIVSDIAGTTRDSVDVTFESGGKIFTFVDTAGVRRRTNIKGSIERFSVIRALKSSSKADVTVMVIDAMGGLAKQDKRLLDFLIKEATPFIIAVNKIDLVSKAERAELRAGFERALRFANHVPVIYTSCISKSGLGGILPLAAKLKKECSLRVSTGQLNRIMKDVIEKHQPPIVKRRRAKFKYLTQADDEPPTFVFFINDERLIKPTYHRFLENKLRKILNVKIAPLNIVFRSTFRKKEDIVHK</sequence>
<feature type="binding site" evidence="8">
    <location>
        <begin position="236"/>
        <end position="240"/>
    </location>
    <ligand>
        <name>GTP</name>
        <dbReference type="ChEBI" id="CHEBI:37565"/>
        <label>2</label>
    </ligand>
</feature>
<dbReference type="PANTHER" id="PTHR43834">
    <property type="entry name" value="GTPASE DER"/>
    <property type="match status" value="1"/>
</dbReference>
<dbReference type="Pfam" id="PF14714">
    <property type="entry name" value="KH_dom-like"/>
    <property type="match status" value="1"/>
</dbReference>